<dbReference type="Proteomes" id="UP000007014">
    <property type="component" value="Chromosome 19"/>
</dbReference>
<evidence type="ECO:0000256" key="3">
    <source>
        <dbReference type="ARBA" id="ARBA00022694"/>
    </source>
</evidence>
<protein>
    <recommendedName>
        <fullName evidence="1">N(6)-L-threonylcarbamoyladenine synthase</fullName>
        <ecNumber evidence="1">2.3.1.234</ecNumber>
    </recommendedName>
</protein>
<evidence type="ECO:0000259" key="8">
    <source>
        <dbReference type="Pfam" id="PF00814"/>
    </source>
</evidence>
<organism evidence="9 10">
    <name type="scientific">Cyanidioschyzon merolae (strain NIES-3377 / 10D)</name>
    <name type="common">Unicellular red alga</name>
    <dbReference type="NCBI Taxonomy" id="280699"/>
    <lineage>
        <taxon>Eukaryota</taxon>
        <taxon>Rhodophyta</taxon>
        <taxon>Bangiophyceae</taxon>
        <taxon>Cyanidiales</taxon>
        <taxon>Cyanidiaceae</taxon>
        <taxon>Cyanidioschyzon</taxon>
    </lineage>
</organism>
<keyword evidence="4 7" id="KW-0479">Metal-binding</keyword>
<dbReference type="GO" id="GO:0046872">
    <property type="term" value="F:metal ion binding"/>
    <property type="evidence" value="ECO:0007669"/>
    <property type="project" value="UniProtKB-KW"/>
</dbReference>
<dbReference type="OMA" id="NAAMIGC"/>
<dbReference type="HAMAP" id="MF_01445">
    <property type="entry name" value="TsaD"/>
    <property type="match status" value="1"/>
</dbReference>
<dbReference type="GO" id="GO:0061711">
    <property type="term" value="F:tRNA N(6)-L-threonylcarbamoyladenine synthase activity"/>
    <property type="evidence" value="ECO:0007669"/>
    <property type="project" value="UniProtKB-EC"/>
</dbReference>
<comment type="subcellular location">
    <subcellularLocation>
        <location evidence="7">Mitochondrion</location>
    </subcellularLocation>
</comment>
<keyword evidence="2 7" id="KW-0808">Transferase</keyword>
<dbReference type="RefSeq" id="XP_005538961.1">
    <property type="nucleotide sequence ID" value="XM_005538904.1"/>
</dbReference>
<name>M1V7B3_CYAM1</name>
<dbReference type="KEGG" id="cme:CYME_CMS344C"/>
<comment type="cofactor">
    <cofactor evidence="7">
        <name>a divalent metal cation</name>
        <dbReference type="ChEBI" id="CHEBI:60240"/>
    </cofactor>
    <text evidence="7">Binds 1 divalent metal cation per subunit.</text>
</comment>
<dbReference type="GO" id="GO:0005739">
    <property type="term" value="C:mitochondrion"/>
    <property type="evidence" value="ECO:0007669"/>
    <property type="project" value="UniProtKB-SubCell"/>
</dbReference>
<dbReference type="InterPro" id="IPR000905">
    <property type="entry name" value="Gcp-like_dom"/>
</dbReference>
<comment type="similarity">
    <text evidence="7">Belongs to the KAE1 / TsaD family.</text>
</comment>
<evidence type="ECO:0000256" key="5">
    <source>
        <dbReference type="ARBA" id="ARBA00023315"/>
    </source>
</evidence>
<reference evidence="9 10" key="1">
    <citation type="journal article" date="2004" name="Nature">
        <title>Genome sequence of the ultrasmall unicellular red alga Cyanidioschyzon merolae 10D.</title>
        <authorList>
            <person name="Matsuzaki M."/>
            <person name="Misumi O."/>
            <person name="Shin-i T."/>
            <person name="Maruyama S."/>
            <person name="Takahara M."/>
            <person name="Miyagishima S."/>
            <person name="Mori T."/>
            <person name="Nishida K."/>
            <person name="Yagisawa F."/>
            <person name="Nishida K."/>
            <person name="Yoshida Y."/>
            <person name="Nishimura Y."/>
            <person name="Nakao S."/>
            <person name="Kobayashi T."/>
            <person name="Momoyama Y."/>
            <person name="Higashiyama T."/>
            <person name="Minoda A."/>
            <person name="Sano M."/>
            <person name="Nomoto H."/>
            <person name="Oishi K."/>
            <person name="Hayashi H."/>
            <person name="Ohta F."/>
            <person name="Nishizaka S."/>
            <person name="Haga S."/>
            <person name="Miura S."/>
            <person name="Morishita T."/>
            <person name="Kabeya Y."/>
            <person name="Terasawa K."/>
            <person name="Suzuki Y."/>
            <person name="Ishii Y."/>
            <person name="Asakawa S."/>
            <person name="Takano H."/>
            <person name="Ohta N."/>
            <person name="Kuroiwa H."/>
            <person name="Tanaka K."/>
            <person name="Shimizu N."/>
            <person name="Sugano S."/>
            <person name="Sato N."/>
            <person name="Nozaki H."/>
            <person name="Ogasawara N."/>
            <person name="Kohara Y."/>
            <person name="Kuroiwa T."/>
        </authorList>
    </citation>
    <scope>NUCLEOTIDE SEQUENCE [LARGE SCALE GENOMIC DNA]</scope>
    <source>
        <strain evidence="9 10">10D</strain>
    </source>
</reference>
<dbReference type="STRING" id="280699.M1V7B3"/>
<dbReference type="InterPro" id="IPR043129">
    <property type="entry name" value="ATPase_NBD"/>
</dbReference>
<evidence type="ECO:0000313" key="10">
    <source>
        <dbReference type="Proteomes" id="UP000007014"/>
    </source>
</evidence>
<comment type="catalytic activity">
    <reaction evidence="6 7">
        <text>L-threonylcarbamoyladenylate + adenosine(37) in tRNA = N(6)-L-threonylcarbamoyladenosine(37) in tRNA + AMP + H(+)</text>
        <dbReference type="Rhea" id="RHEA:37059"/>
        <dbReference type="Rhea" id="RHEA-COMP:10162"/>
        <dbReference type="Rhea" id="RHEA-COMP:10163"/>
        <dbReference type="ChEBI" id="CHEBI:15378"/>
        <dbReference type="ChEBI" id="CHEBI:73682"/>
        <dbReference type="ChEBI" id="CHEBI:74411"/>
        <dbReference type="ChEBI" id="CHEBI:74418"/>
        <dbReference type="ChEBI" id="CHEBI:456215"/>
        <dbReference type="EC" id="2.3.1.234"/>
    </reaction>
</comment>
<evidence type="ECO:0000256" key="6">
    <source>
        <dbReference type="ARBA" id="ARBA00048117"/>
    </source>
</evidence>
<dbReference type="PRINTS" id="PR00789">
    <property type="entry name" value="OSIALOPTASE"/>
</dbReference>
<dbReference type="OrthoDB" id="10259622at2759"/>
<keyword evidence="5 7" id="KW-0012">Acyltransferase</keyword>
<dbReference type="Pfam" id="PF00814">
    <property type="entry name" value="TsaD"/>
    <property type="match status" value="1"/>
</dbReference>
<dbReference type="InterPro" id="IPR022450">
    <property type="entry name" value="TsaD"/>
</dbReference>
<dbReference type="SUPFAM" id="SSF53067">
    <property type="entry name" value="Actin-like ATPase domain"/>
    <property type="match status" value="2"/>
</dbReference>
<dbReference type="eggNOG" id="KOG2707">
    <property type="taxonomic scope" value="Eukaryota"/>
</dbReference>
<dbReference type="Gene3D" id="3.30.420.40">
    <property type="match status" value="3"/>
</dbReference>
<accession>M1V7B3</accession>
<reference evidence="9 10" key="2">
    <citation type="journal article" date="2007" name="BMC Biol.">
        <title>A 100%-complete sequence reveals unusually simple genomic features in the hot-spring red alga Cyanidioschyzon merolae.</title>
        <authorList>
            <person name="Nozaki H."/>
            <person name="Takano H."/>
            <person name="Misumi O."/>
            <person name="Terasawa K."/>
            <person name="Matsuzaki M."/>
            <person name="Maruyama S."/>
            <person name="Nishida K."/>
            <person name="Yagisawa F."/>
            <person name="Yoshida Y."/>
            <person name="Fujiwara T."/>
            <person name="Takio S."/>
            <person name="Tamura K."/>
            <person name="Chung S.J."/>
            <person name="Nakamura S."/>
            <person name="Kuroiwa H."/>
            <person name="Tanaka K."/>
            <person name="Sato N."/>
            <person name="Kuroiwa T."/>
        </authorList>
    </citation>
    <scope>NUCLEOTIDE SEQUENCE [LARGE SCALE GENOMIC DNA]</scope>
    <source>
        <strain evidence="9 10">10D</strain>
    </source>
</reference>
<evidence type="ECO:0000256" key="2">
    <source>
        <dbReference type="ARBA" id="ARBA00022679"/>
    </source>
</evidence>
<evidence type="ECO:0000313" key="9">
    <source>
        <dbReference type="EMBL" id="BAM82925.1"/>
    </source>
</evidence>
<dbReference type="EMBL" id="AP006501">
    <property type="protein sequence ID" value="BAM82925.1"/>
    <property type="molecule type" value="Genomic_DNA"/>
</dbReference>
<gene>
    <name evidence="9" type="ORF">CYME_CMS344C</name>
</gene>
<keyword evidence="10" id="KW-1185">Reference proteome</keyword>
<feature type="domain" description="Gcp-like" evidence="8">
    <location>
        <begin position="184"/>
        <end position="487"/>
    </location>
</feature>
<sequence length="575" mass="62583">MPFLEKPAESRVFAFALLQPCRGHSRFVRTAVSPRLVTSPTAPFHHSTGTYWRTPAPSRSLGTLVSMASGAESFRHDRSRVGQPKGTDYGEFDRSEQALRVQQTTTGSAPLGFTDTQKERLLKMPLPSQRGLSLVLPADAAPVTDERLTVLRLTGGGARPHLVLGIETSCDDTAVAVVNSKGCILSEAVVKQDSIHARYGGVVPGLARQAHEQVIDELIERVLCEAFTCSQNEVWARSANGLDAVAVTMGPGLEICLRVGFRAAQRLLGRLKEASSAPGPVFISTHHLESHCLVPRLFGGYRPSFPFLVLLVSGGHCMLLLARDLGNFEVLGGTLDDSVGEAFDKIARLLGLDVGGGGGPALERLAREGNPNAFDFPIPLRKRPDCNFSFAGLKTAVRVAIERELERYGSRDETATLLQVNRQAAADIAASFQRVALEHLFEKTRRALLWCRTHEPDVQSLLVSGGVAANSVLRARFQQLASEIGWRLHDEEVERTAAWSTDPGAPACDLKQAIIFPPLRYCTDNGVMVAWAGVERLLRLGDAAGEPDIDQIEVVARWPIGRRLAMDKLEQRLCA</sequence>
<dbReference type="EC" id="2.3.1.234" evidence="1"/>
<dbReference type="Gramene" id="CMS344CT">
    <property type="protein sequence ID" value="CMS344CT"/>
    <property type="gene ID" value="CMS344C"/>
</dbReference>
<dbReference type="NCBIfam" id="TIGR00329">
    <property type="entry name" value="gcp_kae1"/>
    <property type="match status" value="1"/>
</dbReference>
<dbReference type="PANTHER" id="PTHR11735:SF6">
    <property type="entry name" value="TRNA N6-ADENOSINE THREONYLCARBAMOYLTRANSFERASE, MITOCHONDRIAL"/>
    <property type="match status" value="1"/>
</dbReference>
<comment type="function">
    <text evidence="7">Required for the formation of a threonylcarbamoyl group on adenosine at position 37 (t(6)A37) in mitochondrial tRNAs that read codons beginning with adenine. Probably involved in the transfer of the threonylcarbamoyl moiety of threonylcarbamoyl-AMP (TC-AMP) to the N6 group of A37. Involved in mitochondrial genome maintenance.</text>
</comment>
<dbReference type="CDD" id="cd24134">
    <property type="entry name" value="ASKHA_NBD_OSGEPL1_QRI7_euk"/>
    <property type="match status" value="1"/>
</dbReference>
<dbReference type="AlphaFoldDB" id="M1V7B3"/>
<evidence type="ECO:0000256" key="1">
    <source>
        <dbReference type="ARBA" id="ARBA00012156"/>
    </source>
</evidence>
<evidence type="ECO:0000256" key="4">
    <source>
        <dbReference type="ARBA" id="ARBA00022723"/>
    </source>
</evidence>
<evidence type="ECO:0000256" key="7">
    <source>
        <dbReference type="HAMAP-Rule" id="MF_03179"/>
    </source>
</evidence>
<proteinExistence type="inferred from homology"/>
<dbReference type="InterPro" id="IPR017861">
    <property type="entry name" value="KAE1/TsaD"/>
</dbReference>
<keyword evidence="7" id="KW-0496">Mitochondrion</keyword>
<dbReference type="GeneID" id="16997310"/>
<comment type="subunit">
    <text evidence="7">Homodimer.</text>
</comment>
<dbReference type="GO" id="GO:0002949">
    <property type="term" value="P:tRNA threonylcarbamoyladenosine modification"/>
    <property type="evidence" value="ECO:0007669"/>
    <property type="project" value="UniProtKB-UniRule"/>
</dbReference>
<dbReference type="PANTHER" id="PTHR11735">
    <property type="entry name" value="TRNA N6-ADENOSINE THREONYLCARBAMOYLTRANSFERASE"/>
    <property type="match status" value="1"/>
</dbReference>
<keyword evidence="3 7" id="KW-0819">tRNA processing</keyword>
<dbReference type="HOGENOM" id="CLU_023208_0_2_1"/>